<gene>
    <name evidence="3" type="primary">fbiA</name>
    <name evidence="4" type="ORF">B5M45_09925</name>
</gene>
<dbReference type="GO" id="GO:0052645">
    <property type="term" value="P:F420-0 metabolic process"/>
    <property type="evidence" value="ECO:0007669"/>
    <property type="project" value="UniProtKB-UniRule"/>
</dbReference>
<dbReference type="Gene3D" id="3.40.50.10680">
    <property type="entry name" value="CofD-like domains"/>
    <property type="match status" value="1"/>
</dbReference>
<dbReference type="SUPFAM" id="SSF142338">
    <property type="entry name" value="CofD-like"/>
    <property type="match status" value="1"/>
</dbReference>
<name>A0A1X0Y862_MYCSI</name>
<reference evidence="4 5" key="1">
    <citation type="submission" date="2017-03" db="EMBL/GenBank/DDBJ databases">
        <title>Genomic insights into Mycobacterium simiae human colonization.</title>
        <authorList>
            <person name="Steffani J.L."/>
            <person name="Brunck M.E."/>
            <person name="Cruz E."/>
            <person name="Montiel R."/>
            <person name="Barona F."/>
        </authorList>
    </citation>
    <scope>NUCLEOTIDE SEQUENCE [LARGE SCALE GENOMIC DNA]</scope>
    <source>
        <strain evidence="4 5">MsiGto</strain>
    </source>
</reference>
<evidence type="ECO:0000256" key="2">
    <source>
        <dbReference type="ARBA" id="ARBA00022842"/>
    </source>
</evidence>
<evidence type="ECO:0000313" key="4">
    <source>
        <dbReference type="EMBL" id="ORJ61401.1"/>
    </source>
</evidence>
<comment type="caution">
    <text evidence="3">Lacks conserved residue(s) required for the propagation of feature annotation.</text>
</comment>
<dbReference type="UniPathway" id="UPA00071"/>
<dbReference type="GO" id="GO:0043743">
    <property type="term" value="F:LPPG:FO 2-phospho-L-lactate transferase activity"/>
    <property type="evidence" value="ECO:0007669"/>
    <property type="project" value="UniProtKB-EC"/>
</dbReference>
<comment type="catalytic activity">
    <reaction evidence="3">
        <text>enolpyruvoyl-2-diphospho-5'-guanosine + 7,8-didemethyl-8-hydroxy-5-deazariboflavin = dehydro coenzyme F420-0 + GMP + H(+)</text>
        <dbReference type="Rhea" id="RHEA:27510"/>
        <dbReference type="ChEBI" id="CHEBI:15378"/>
        <dbReference type="ChEBI" id="CHEBI:58115"/>
        <dbReference type="ChEBI" id="CHEBI:59904"/>
        <dbReference type="ChEBI" id="CHEBI:143701"/>
        <dbReference type="ChEBI" id="CHEBI:143705"/>
        <dbReference type="EC" id="2.7.8.28"/>
    </reaction>
</comment>
<dbReference type="Gene3D" id="1.10.8.240">
    <property type="entry name" value="CofD-like domain"/>
    <property type="match status" value="1"/>
</dbReference>
<comment type="pathway">
    <text evidence="3">Cofactor biosynthesis; coenzyme F420 biosynthesis.</text>
</comment>
<dbReference type="STRING" id="1784.VC42_20235"/>
<dbReference type="EMBL" id="MZZM01000015">
    <property type="protein sequence ID" value="ORJ61401.1"/>
    <property type="molecule type" value="Genomic_DNA"/>
</dbReference>
<keyword evidence="1 3" id="KW-0808">Transferase</keyword>
<proteinExistence type="inferred from homology"/>
<comment type="similarity">
    <text evidence="3">Belongs to the CofD family.</text>
</comment>
<dbReference type="InterPro" id="IPR010115">
    <property type="entry name" value="FbiA/CofD"/>
</dbReference>
<evidence type="ECO:0000256" key="1">
    <source>
        <dbReference type="ARBA" id="ARBA00022679"/>
    </source>
</evidence>
<keyword evidence="2 3" id="KW-0460">Magnesium</keyword>
<dbReference type="PANTHER" id="PTHR43007">
    <property type="entry name" value="2-PHOSPHO-L-LACTATE TRANSFERASE"/>
    <property type="match status" value="1"/>
</dbReference>
<sequence>MKVTVLVGGVGGARFLLGVQQFLGLGQFATDEQDSGHELTAVVNIGDDAWIHGVRVCPDLDTCMYTLGGGVDPERGWGHRNETWHAKEELARYGVQPDWFQLGDRDLGTHLVRTQMLNAGYPLSQITTALCDRWRPGAQLVPASDDRCETHVVITDPADDSRRAIHFQEWWVRYRAKVPTHSFAFVGAETASATTEAVQAIGEADIIMLAPSNPVVSVGAILAVPGIRGALRAAAAPVVGYSPIIGGKPLRGMADACLEVIGVESTAEAVGRHFGARAATGILDCWLIHEGDVADIDGVAVRAVPLLMSDPHATAQMVRAGLDVAGVAA</sequence>
<evidence type="ECO:0000313" key="5">
    <source>
        <dbReference type="Proteomes" id="UP000193040"/>
    </source>
</evidence>
<dbReference type="PANTHER" id="PTHR43007:SF1">
    <property type="entry name" value="2-PHOSPHO-L-LACTATE TRANSFERASE"/>
    <property type="match status" value="1"/>
</dbReference>
<dbReference type="HAMAP" id="MF_01257">
    <property type="entry name" value="CofD"/>
    <property type="match status" value="1"/>
</dbReference>
<comment type="cofactor">
    <cofactor evidence="3">
        <name>Mg(2+)</name>
        <dbReference type="ChEBI" id="CHEBI:18420"/>
    </cofactor>
</comment>
<comment type="caution">
    <text evidence="4">The sequence shown here is derived from an EMBL/GenBank/DDBJ whole genome shotgun (WGS) entry which is preliminary data.</text>
</comment>
<dbReference type="InterPro" id="IPR002882">
    <property type="entry name" value="CofD"/>
</dbReference>
<accession>A0A1X0Y862</accession>
<comment type="function">
    <text evidence="3">Catalyzes the transfer of the phosphoenolpyruvate moiety from enoylpyruvoyl-2-diphospho-5'-guanosine (EPPG) to 7,8-didemethyl-8-hydroxy-5-deazariboflavin (FO) with the formation of dehydro coenzyme F420-0 and GMP.</text>
</comment>
<dbReference type="InterPro" id="IPR038136">
    <property type="entry name" value="CofD-like_dom_sf"/>
</dbReference>
<feature type="binding site" evidence="3">
    <location>
        <position position="61"/>
    </location>
    <ligand>
        <name>7,8-didemethyl-8-hydroxy-5-deazariboflavin</name>
        <dbReference type="ChEBI" id="CHEBI:59904"/>
    </ligand>
</feature>
<dbReference type="RefSeq" id="WP_061560085.1">
    <property type="nucleotide sequence ID" value="NZ_MZZM01000015.1"/>
</dbReference>
<dbReference type="CDD" id="cd07186">
    <property type="entry name" value="CofD_like"/>
    <property type="match status" value="1"/>
</dbReference>
<evidence type="ECO:0000256" key="3">
    <source>
        <dbReference type="HAMAP-Rule" id="MF_01257"/>
    </source>
</evidence>
<dbReference type="FunFam" id="1.10.8.240:FF:000001">
    <property type="entry name" value="2-phospho-L-lactate transferase"/>
    <property type="match status" value="1"/>
</dbReference>
<dbReference type="Proteomes" id="UP000193040">
    <property type="component" value="Unassembled WGS sequence"/>
</dbReference>
<protein>
    <recommendedName>
        <fullName evidence="3">Phosphoenolpyruvate transferase</fullName>
        <ecNumber evidence="3">2.7.8.28</ecNumber>
    </recommendedName>
    <alternativeName>
        <fullName evidence="3">EPPG:FO PEP transferase</fullName>
    </alternativeName>
</protein>
<organism evidence="4 5">
    <name type="scientific">Mycobacterium simiae</name>
    <name type="common">Mycobacterium habana</name>
    <dbReference type="NCBI Taxonomy" id="1784"/>
    <lineage>
        <taxon>Bacteria</taxon>
        <taxon>Bacillati</taxon>
        <taxon>Actinomycetota</taxon>
        <taxon>Actinomycetes</taxon>
        <taxon>Mycobacteriales</taxon>
        <taxon>Mycobacteriaceae</taxon>
        <taxon>Mycobacterium</taxon>
        <taxon>Mycobacterium simiae complex</taxon>
    </lineage>
</organism>
<keyword evidence="5" id="KW-1185">Reference proteome</keyword>
<dbReference type="GO" id="GO:0000287">
    <property type="term" value="F:magnesium ion binding"/>
    <property type="evidence" value="ECO:0007669"/>
    <property type="project" value="InterPro"/>
</dbReference>
<dbReference type="NCBIfam" id="TIGR01819">
    <property type="entry name" value="F420_cofD"/>
    <property type="match status" value="1"/>
</dbReference>
<dbReference type="AlphaFoldDB" id="A0A1X0Y862"/>
<dbReference type="Pfam" id="PF01933">
    <property type="entry name" value="CofD"/>
    <property type="match status" value="1"/>
</dbReference>
<dbReference type="EC" id="2.7.8.28" evidence="3"/>
<comment type="subunit">
    <text evidence="3">Homodimer.</text>
</comment>